<protein>
    <recommendedName>
        <fullName evidence="3">MerR family transcriptional regulator</fullName>
    </recommendedName>
</protein>
<evidence type="ECO:0000313" key="2">
    <source>
        <dbReference type="Proteomes" id="UP001144347"/>
    </source>
</evidence>
<keyword evidence="2" id="KW-1185">Reference proteome</keyword>
<proteinExistence type="predicted"/>
<comment type="caution">
    <text evidence="1">The sequence shown here is derived from an EMBL/GenBank/DDBJ whole genome shotgun (WGS) entry which is preliminary data.</text>
</comment>
<dbReference type="EMBL" id="JAPWGM010000001">
    <property type="protein sequence ID" value="MCZ4242533.1"/>
    <property type="molecule type" value="Genomic_DNA"/>
</dbReference>
<gene>
    <name evidence="1" type="ORF">O0955_00830</name>
</gene>
<accession>A0ABT4L3N1</accession>
<evidence type="ECO:0008006" key="3">
    <source>
        <dbReference type="Google" id="ProtNLM"/>
    </source>
</evidence>
<evidence type="ECO:0000313" key="1">
    <source>
        <dbReference type="EMBL" id="MCZ4242533.1"/>
    </source>
</evidence>
<dbReference type="Proteomes" id="UP001144347">
    <property type="component" value="Unassembled WGS sequence"/>
</dbReference>
<dbReference type="Pfam" id="PF13591">
    <property type="entry name" value="MerR_2"/>
    <property type="match status" value="1"/>
</dbReference>
<organism evidence="1 2">
    <name type="scientific">Pedobacter punctiformis</name>
    <dbReference type="NCBI Taxonomy" id="3004097"/>
    <lineage>
        <taxon>Bacteria</taxon>
        <taxon>Pseudomonadati</taxon>
        <taxon>Bacteroidota</taxon>
        <taxon>Sphingobacteriia</taxon>
        <taxon>Sphingobacteriales</taxon>
        <taxon>Sphingobacteriaceae</taxon>
        <taxon>Pedobacter</taxon>
    </lineage>
</organism>
<reference evidence="1" key="1">
    <citation type="submission" date="2022-12" db="EMBL/GenBank/DDBJ databases">
        <title>Genome sequence of HCMS5-2.</title>
        <authorList>
            <person name="Woo H."/>
        </authorList>
    </citation>
    <scope>NUCLEOTIDE SEQUENCE</scope>
    <source>
        <strain evidence="1">HCMS5-2</strain>
    </source>
</reference>
<dbReference type="RefSeq" id="WP_269425647.1">
    <property type="nucleotide sequence ID" value="NZ_JAPWGM010000001.1"/>
</dbReference>
<dbReference type="Gene3D" id="1.10.1660.10">
    <property type="match status" value="1"/>
</dbReference>
<sequence length="100" mass="11997">MKNNLISIEDICVFHKIEIGFVQSLEEYGLIQTTIIKKTVFLDYDELTKLEHYIRLHRELEINLEGLHAIAHLLNQVQNMQQEITFLKNEINYYKHFNLH</sequence>
<name>A0ABT4L3N1_9SPHI</name>